<feature type="compositionally biased region" description="Low complexity" evidence="1">
    <location>
        <begin position="223"/>
        <end position="237"/>
    </location>
</feature>
<name>A0A5N6S826_9BIFI</name>
<dbReference type="InterPro" id="IPR025874">
    <property type="entry name" value="DZR"/>
</dbReference>
<evidence type="ECO:0000313" key="4">
    <source>
        <dbReference type="EMBL" id="KAE8126888.1"/>
    </source>
</evidence>
<feature type="domain" description="DZANK-type" evidence="3">
    <location>
        <begin position="11"/>
        <end position="76"/>
    </location>
</feature>
<gene>
    <name evidence="4" type="ORF">DDE84_09460</name>
</gene>
<dbReference type="Pfam" id="PF12773">
    <property type="entry name" value="DZR"/>
    <property type="match status" value="1"/>
</dbReference>
<reference evidence="4 5" key="1">
    <citation type="submission" date="2018-04" db="EMBL/GenBank/DDBJ databases">
        <authorList>
            <person name="Eckel V.P."/>
            <person name="Vogel R.F."/>
        </authorList>
    </citation>
    <scope>NUCLEOTIDE SEQUENCE [LARGE SCALE GENOMIC DNA]</scope>
    <source>
        <strain evidence="5">TMW 2.1764</strain>
    </source>
</reference>
<proteinExistence type="predicted"/>
<evidence type="ECO:0000259" key="3">
    <source>
        <dbReference type="Pfam" id="PF12773"/>
    </source>
</evidence>
<keyword evidence="5" id="KW-1185">Reference proteome</keyword>
<comment type="caution">
    <text evidence="4">The sequence shown here is derived from an EMBL/GenBank/DDBJ whole genome shotgun (WGS) entry which is preliminary data.</text>
</comment>
<evidence type="ECO:0000313" key="5">
    <source>
        <dbReference type="Proteomes" id="UP000325415"/>
    </source>
</evidence>
<dbReference type="AlphaFoldDB" id="A0A5N6S826"/>
<protein>
    <submittedName>
        <fullName evidence="4">Zinc ribbon domain-containing protein</fullName>
    </submittedName>
</protein>
<feature type="transmembrane region" description="Helical" evidence="2">
    <location>
        <begin position="190"/>
        <end position="211"/>
    </location>
</feature>
<keyword evidence="2" id="KW-0472">Membrane</keyword>
<dbReference type="EMBL" id="QDAG01000010">
    <property type="protein sequence ID" value="KAE8126888.1"/>
    <property type="molecule type" value="Genomic_DNA"/>
</dbReference>
<organism evidence="4 5">
    <name type="scientific">Bifidobacterium tibiigranuli</name>
    <dbReference type="NCBI Taxonomy" id="2172043"/>
    <lineage>
        <taxon>Bacteria</taxon>
        <taxon>Bacillati</taxon>
        <taxon>Actinomycetota</taxon>
        <taxon>Actinomycetes</taxon>
        <taxon>Bifidobacteriales</taxon>
        <taxon>Bifidobacteriaceae</taxon>
        <taxon>Bifidobacterium</taxon>
    </lineage>
</organism>
<evidence type="ECO:0000256" key="2">
    <source>
        <dbReference type="SAM" id="Phobius"/>
    </source>
</evidence>
<keyword evidence="2" id="KW-1133">Transmembrane helix</keyword>
<keyword evidence="2" id="KW-0812">Transmembrane</keyword>
<feature type="region of interest" description="Disordered" evidence="1">
    <location>
        <begin position="219"/>
        <end position="248"/>
    </location>
</feature>
<sequence length="493" mass="50566">MAEGASMAKACVSCGTEMDDDDRFCASCGTEQPEIAPPAVVANAAAVTAVAPAAAPTCPQCGTPITVDMRFCESCGARLSVAASPAVAESAGSANTGMPVGATQAMPMFAAAGAGATTAAAAPAATQFSLTPADKKNGEVPPMIPAVAPPAIPPALPPAAIGAFATYPGGSGSNQDANTQKQGDASRRRIIAVVCALLVLLAVGLGVWWFALRGSGSNNGAKQNASQTQQNATAQSNGSSKSPSTAAKACTSAPDLSLESVDHSNATLIVTFSAQSNCASKNAKFAESGVTVTIKDGGDVVASAVYDFSHSPISFSGGTSTVKLAFTTMQYWRPYDAIRTSNTDVTVQPHGTPNGTVAPSDSGALGGANIDDAQIESNAQSALNWQLDNDADAANQFYSTTTTQLSSKKKDLQAEGKTWQYRDIMEQFLQMRIAHPKAILIWASKYSYYTARGFDANFYVILSGESFGSADEAKGWCSANGLTADNCMPVQLS</sequence>
<evidence type="ECO:0000256" key="1">
    <source>
        <dbReference type="SAM" id="MobiDB-lite"/>
    </source>
</evidence>
<accession>A0A5N6S826</accession>
<dbReference type="Proteomes" id="UP000325415">
    <property type="component" value="Unassembled WGS sequence"/>
</dbReference>